<dbReference type="CDD" id="cd04501">
    <property type="entry name" value="SGNH_hydrolase_like_4"/>
    <property type="match status" value="1"/>
</dbReference>
<comment type="caution">
    <text evidence="2">The sequence shown here is derived from an EMBL/GenBank/DDBJ whole genome shotgun (WGS) entry which is preliminary data.</text>
</comment>
<name>A0ABV4KDJ9_9FLAO</name>
<reference evidence="2 3" key="1">
    <citation type="submission" date="2023-05" db="EMBL/GenBank/DDBJ databases">
        <title>Adaptations of aquatic viruses from atmosphere-close ecosystems of the Central Arctic Ocean.</title>
        <authorList>
            <person name="Rahlff J."/>
            <person name="Holmfeldt K."/>
        </authorList>
    </citation>
    <scope>NUCLEOTIDE SEQUENCE [LARGE SCALE GENOMIC DNA]</scope>
    <source>
        <strain evidence="2 3">Arc14</strain>
    </source>
</reference>
<gene>
    <name evidence="2" type="ORF">QO192_10645</name>
</gene>
<evidence type="ECO:0000313" key="2">
    <source>
        <dbReference type="EMBL" id="MEZ7515737.1"/>
    </source>
</evidence>
<dbReference type="PANTHER" id="PTHR30383">
    <property type="entry name" value="THIOESTERASE 1/PROTEASE 1/LYSOPHOSPHOLIPASE L1"/>
    <property type="match status" value="1"/>
</dbReference>
<dbReference type="InterPro" id="IPR036514">
    <property type="entry name" value="SGNH_hydro_sf"/>
</dbReference>
<dbReference type="Proteomes" id="UP001568894">
    <property type="component" value="Unassembled WGS sequence"/>
</dbReference>
<dbReference type="Gene3D" id="3.40.50.1110">
    <property type="entry name" value="SGNH hydrolase"/>
    <property type="match status" value="1"/>
</dbReference>
<protein>
    <submittedName>
        <fullName evidence="2">SGNH/GDSL hydrolase family protein</fullName>
    </submittedName>
</protein>
<feature type="domain" description="SGNH hydrolase-type esterase" evidence="1">
    <location>
        <begin position="51"/>
        <end position="214"/>
    </location>
</feature>
<dbReference type="GO" id="GO:0016787">
    <property type="term" value="F:hydrolase activity"/>
    <property type="evidence" value="ECO:0007669"/>
    <property type="project" value="UniProtKB-KW"/>
</dbReference>
<dbReference type="Pfam" id="PF13472">
    <property type="entry name" value="Lipase_GDSL_2"/>
    <property type="match status" value="1"/>
</dbReference>
<organism evidence="2 3">
    <name type="scientific">Flavobacterium frigidarium</name>
    <dbReference type="NCBI Taxonomy" id="99286"/>
    <lineage>
        <taxon>Bacteria</taxon>
        <taxon>Pseudomonadati</taxon>
        <taxon>Bacteroidota</taxon>
        <taxon>Flavobacteriia</taxon>
        <taxon>Flavobacteriales</taxon>
        <taxon>Flavobacteriaceae</taxon>
        <taxon>Flavobacterium</taxon>
    </lineage>
</organism>
<sequence length="230" mass="25504">MKIAKIFLGTLVVLTGMGQKGHAQDWANLNKYKSENEQLLQKEPTTKSVVFMGDSITEFWSRESPEYFQEQQYINRGISGQTTSQMLLRFRSDVIALKPAVVVILAGINDIAENTGPIALPMVAGNIASMIDLAKAHNIKVILCSILPAASFNWNKKIEPAMKVMALNDLLMNYADANAIPYVDYFSALVDDNNGLPLQYAEDGVHPNRAGYKIMEPIVQRAINLAFILK</sequence>
<keyword evidence="2" id="KW-0378">Hydrolase</keyword>
<dbReference type="PANTHER" id="PTHR30383:SF5">
    <property type="entry name" value="SGNH HYDROLASE-TYPE ESTERASE DOMAIN-CONTAINING PROTEIN"/>
    <property type="match status" value="1"/>
</dbReference>
<keyword evidence="3" id="KW-1185">Reference proteome</keyword>
<evidence type="ECO:0000259" key="1">
    <source>
        <dbReference type="Pfam" id="PF13472"/>
    </source>
</evidence>
<evidence type="ECO:0000313" key="3">
    <source>
        <dbReference type="Proteomes" id="UP001568894"/>
    </source>
</evidence>
<accession>A0ABV4KDJ9</accession>
<dbReference type="SUPFAM" id="SSF52266">
    <property type="entry name" value="SGNH hydrolase"/>
    <property type="match status" value="1"/>
</dbReference>
<dbReference type="InterPro" id="IPR051532">
    <property type="entry name" value="Ester_Hydrolysis_Enzymes"/>
</dbReference>
<dbReference type="EMBL" id="JASMRN010000008">
    <property type="protein sequence ID" value="MEZ7515737.1"/>
    <property type="molecule type" value="Genomic_DNA"/>
</dbReference>
<dbReference type="RefSeq" id="WP_371570328.1">
    <property type="nucleotide sequence ID" value="NZ_JASMRN010000008.1"/>
</dbReference>
<dbReference type="InterPro" id="IPR013830">
    <property type="entry name" value="SGNH_hydro"/>
</dbReference>
<proteinExistence type="predicted"/>